<protein>
    <recommendedName>
        <fullName evidence="3">CcmD family protein</fullName>
    </recommendedName>
</protein>
<keyword evidence="1" id="KW-1133">Transmembrane helix</keyword>
<accession>A0AAT9FMX9</accession>
<dbReference type="EMBL" id="AP026866">
    <property type="protein sequence ID" value="BDS07328.1"/>
    <property type="molecule type" value="Genomic_DNA"/>
</dbReference>
<dbReference type="KEGG" id="osu:NT6N_23680"/>
<organism evidence="2">
    <name type="scientific">Oceaniferula spumae</name>
    <dbReference type="NCBI Taxonomy" id="2979115"/>
    <lineage>
        <taxon>Bacteria</taxon>
        <taxon>Pseudomonadati</taxon>
        <taxon>Verrucomicrobiota</taxon>
        <taxon>Verrucomicrobiia</taxon>
        <taxon>Verrucomicrobiales</taxon>
        <taxon>Verrucomicrobiaceae</taxon>
        <taxon>Oceaniferula</taxon>
    </lineage>
</organism>
<keyword evidence="1" id="KW-0812">Transmembrane</keyword>
<gene>
    <name evidence="2" type="ORF">NT6N_23680</name>
</gene>
<sequence>MRQALLLFLTVFCVACVVAFQVINAYAERDVESISKLAASEHVSENRDRLAIRTERHKSLSDMRYDFGFYGWVVAIAALLYSLRLIRKYQLIEDQNETLRADLREKKIAEQVEASDR</sequence>
<keyword evidence="1" id="KW-0472">Membrane</keyword>
<evidence type="ECO:0000256" key="1">
    <source>
        <dbReference type="SAM" id="Phobius"/>
    </source>
</evidence>
<name>A0AAT9FMX9_9BACT</name>
<reference evidence="2" key="1">
    <citation type="submission" date="2024-07" db="EMBL/GenBank/DDBJ databases">
        <title>Complete genome sequence of Verrucomicrobiaceae bacterium NT6N.</title>
        <authorList>
            <person name="Huang C."/>
            <person name="Takami H."/>
            <person name="Hamasaki K."/>
        </authorList>
    </citation>
    <scope>NUCLEOTIDE SEQUENCE</scope>
    <source>
        <strain evidence="2">NT6N</strain>
    </source>
</reference>
<evidence type="ECO:0008006" key="3">
    <source>
        <dbReference type="Google" id="ProtNLM"/>
    </source>
</evidence>
<proteinExistence type="predicted"/>
<dbReference type="AlphaFoldDB" id="A0AAT9FMX9"/>
<feature type="transmembrane region" description="Helical" evidence="1">
    <location>
        <begin position="67"/>
        <end position="86"/>
    </location>
</feature>
<evidence type="ECO:0000313" key="2">
    <source>
        <dbReference type="EMBL" id="BDS07328.1"/>
    </source>
</evidence>